<reference evidence="1 2" key="1">
    <citation type="submission" date="2014-04" db="EMBL/GenBank/DDBJ databases">
        <authorList>
            <consortium name="DOE Joint Genome Institute"/>
            <person name="Kuo A."/>
            <person name="Kohler A."/>
            <person name="Costa M.D."/>
            <person name="Nagy L.G."/>
            <person name="Floudas D."/>
            <person name="Copeland A."/>
            <person name="Barry K.W."/>
            <person name="Cichocki N."/>
            <person name="Veneault-Fourrey C."/>
            <person name="LaButti K."/>
            <person name="Lindquist E.A."/>
            <person name="Lipzen A."/>
            <person name="Lundell T."/>
            <person name="Morin E."/>
            <person name="Murat C."/>
            <person name="Sun H."/>
            <person name="Tunlid A."/>
            <person name="Henrissat B."/>
            <person name="Grigoriev I.V."/>
            <person name="Hibbett D.S."/>
            <person name="Martin F."/>
            <person name="Nordberg H.P."/>
            <person name="Cantor M.N."/>
            <person name="Hua S.X."/>
        </authorList>
    </citation>
    <scope>NUCLEOTIDE SEQUENCE [LARGE SCALE GENOMIC DNA]</scope>
    <source>
        <strain evidence="1 2">Marx 270</strain>
    </source>
</reference>
<dbReference type="EMBL" id="KN831959">
    <property type="protein sequence ID" value="KIO07873.1"/>
    <property type="molecule type" value="Genomic_DNA"/>
</dbReference>
<accession>A0A0C3JFM8</accession>
<dbReference type="HOGENOM" id="CLU_2004840_0_0_1"/>
<evidence type="ECO:0000313" key="2">
    <source>
        <dbReference type="Proteomes" id="UP000054217"/>
    </source>
</evidence>
<dbReference type="InParanoid" id="A0A0C3JFM8"/>
<protein>
    <submittedName>
        <fullName evidence="1">Uncharacterized protein</fullName>
    </submittedName>
</protein>
<reference evidence="2" key="2">
    <citation type="submission" date="2015-01" db="EMBL/GenBank/DDBJ databases">
        <title>Evolutionary Origins and Diversification of the Mycorrhizal Mutualists.</title>
        <authorList>
            <consortium name="DOE Joint Genome Institute"/>
            <consortium name="Mycorrhizal Genomics Consortium"/>
            <person name="Kohler A."/>
            <person name="Kuo A."/>
            <person name="Nagy L.G."/>
            <person name="Floudas D."/>
            <person name="Copeland A."/>
            <person name="Barry K.W."/>
            <person name="Cichocki N."/>
            <person name="Veneault-Fourrey C."/>
            <person name="LaButti K."/>
            <person name="Lindquist E.A."/>
            <person name="Lipzen A."/>
            <person name="Lundell T."/>
            <person name="Morin E."/>
            <person name="Murat C."/>
            <person name="Riley R."/>
            <person name="Ohm R."/>
            <person name="Sun H."/>
            <person name="Tunlid A."/>
            <person name="Henrissat B."/>
            <person name="Grigoriev I.V."/>
            <person name="Hibbett D.S."/>
            <person name="Martin F."/>
        </authorList>
    </citation>
    <scope>NUCLEOTIDE SEQUENCE [LARGE SCALE GENOMIC DNA]</scope>
    <source>
        <strain evidence="2">Marx 270</strain>
    </source>
</reference>
<dbReference type="AlphaFoldDB" id="A0A0C3JFM8"/>
<organism evidence="1 2">
    <name type="scientific">Pisolithus tinctorius Marx 270</name>
    <dbReference type="NCBI Taxonomy" id="870435"/>
    <lineage>
        <taxon>Eukaryota</taxon>
        <taxon>Fungi</taxon>
        <taxon>Dikarya</taxon>
        <taxon>Basidiomycota</taxon>
        <taxon>Agaricomycotina</taxon>
        <taxon>Agaricomycetes</taxon>
        <taxon>Agaricomycetidae</taxon>
        <taxon>Boletales</taxon>
        <taxon>Sclerodermatineae</taxon>
        <taxon>Pisolithaceae</taxon>
        <taxon>Pisolithus</taxon>
    </lineage>
</organism>
<keyword evidence="2" id="KW-1185">Reference proteome</keyword>
<proteinExistence type="predicted"/>
<sequence>MQEGAQLLPPQNSHDHMRLEQPRLDASDMDRYANICRPNTHVPIAQRISTHQCGTPLAKLIRSWFEEFHFSKSTPEGSSDARGLVTARSYFKCGVASNPQHFRFAHIYEVLQTPDVKLHLALQI</sequence>
<evidence type="ECO:0000313" key="1">
    <source>
        <dbReference type="EMBL" id="KIO07873.1"/>
    </source>
</evidence>
<gene>
    <name evidence="1" type="ORF">M404DRAFT_998037</name>
</gene>
<name>A0A0C3JFM8_PISTI</name>
<dbReference type="Proteomes" id="UP000054217">
    <property type="component" value="Unassembled WGS sequence"/>
</dbReference>